<accession>A0ABX1YDL0</accession>
<dbReference type="Proteomes" id="UP000596857">
    <property type="component" value="Unassembled WGS sequence"/>
</dbReference>
<dbReference type="EMBL" id="WHOB01000021">
    <property type="protein sequence ID" value="NOU79065.1"/>
    <property type="molecule type" value="Genomic_DNA"/>
</dbReference>
<dbReference type="RefSeq" id="WP_171716991.1">
    <property type="nucleotide sequence ID" value="NZ_WHOB01000021.1"/>
</dbReference>
<organism evidence="3 4">
    <name type="scientific">Paenibacillus phytohabitans</name>
    <dbReference type="NCBI Taxonomy" id="2654978"/>
    <lineage>
        <taxon>Bacteria</taxon>
        <taxon>Bacillati</taxon>
        <taxon>Bacillota</taxon>
        <taxon>Bacilli</taxon>
        <taxon>Bacillales</taxon>
        <taxon>Paenibacillaceae</taxon>
        <taxon>Paenibacillus</taxon>
    </lineage>
</organism>
<proteinExistence type="predicted"/>
<protein>
    <recommendedName>
        <fullName evidence="5">DUF4367 domain-containing protein</fullName>
    </recommendedName>
</protein>
<evidence type="ECO:0000256" key="1">
    <source>
        <dbReference type="SAM" id="MobiDB-lite"/>
    </source>
</evidence>
<keyword evidence="4" id="KW-1185">Reference proteome</keyword>
<keyword evidence="2" id="KW-1133">Transmembrane helix</keyword>
<reference evidence="3 4" key="1">
    <citation type="submission" date="2019-10" db="EMBL/GenBank/DDBJ databases">
        <title>Description of Paenibacillus terricola sp. nov.</title>
        <authorList>
            <person name="Carlier A."/>
            <person name="Qi S."/>
        </authorList>
    </citation>
    <scope>NUCLEOTIDE SEQUENCE [LARGE SCALE GENOMIC DNA]</scope>
    <source>
        <strain evidence="3 4">LMG 31459</strain>
    </source>
</reference>
<feature type="compositionally biased region" description="Basic and acidic residues" evidence="1">
    <location>
        <begin position="1"/>
        <end position="18"/>
    </location>
</feature>
<name>A0ABX1YDL0_9BACL</name>
<sequence>MGKSELTSEERFLKDGDRSANYLPVDVHDPVMKALGLGGTLSADEEQTTVQTLPPNEDAPNTMRRVETEAGTGQRRKRIRVQGWVAALLVVVLLGGGYAQYSGEVRQGAERQGAGAQYKVLPYKPLPATASGGMIEKAKEPLMPYTPEAQPGIEDEAYQESKLYSQKYSKGHELMKELLLPGEYATYVIAREDRQEEGSLNMYLPPLTFKEYAAYKTSVEKHNTPIVKQPAYMPEGYVLDEAIIKPSFLKVPDEKQLEGGNARDLGDNFRLTWRVEKAENLVYQYSSLIYKKGETQVRIGVSRVDDNSGPAYPLPWSEKTKVENVEIGGKQLIYLDDSSNTELDLGYKYKLVWSDPEAQIIYSVAVGQENSELTKDDIIRIAASMMN</sequence>
<evidence type="ECO:0000313" key="4">
    <source>
        <dbReference type="Proteomes" id="UP000596857"/>
    </source>
</evidence>
<gene>
    <name evidence="3" type="ORF">GC101_09235</name>
</gene>
<keyword evidence="2" id="KW-0812">Transmembrane</keyword>
<evidence type="ECO:0008006" key="5">
    <source>
        <dbReference type="Google" id="ProtNLM"/>
    </source>
</evidence>
<evidence type="ECO:0000313" key="3">
    <source>
        <dbReference type="EMBL" id="NOU79065.1"/>
    </source>
</evidence>
<evidence type="ECO:0000256" key="2">
    <source>
        <dbReference type="SAM" id="Phobius"/>
    </source>
</evidence>
<feature type="transmembrane region" description="Helical" evidence="2">
    <location>
        <begin position="83"/>
        <end position="101"/>
    </location>
</feature>
<comment type="caution">
    <text evidence="3">The sequence shown here is derived from an EMBL/GenBank/DDBJ whole genome shotgun (WGS) entry which is preliminary data.</text>
</comment>
<feature type="region of interest" description="Disordered" evidence="1">
    <location>
        <begin position="1"/>
        <end position="21"/>
    </location>
</feature>
<keyword evidence="2" id="KW-0472">Membrane</keyword>